<dbReference type="EMBL" id="CAJPDT010000031">
    <property type="protein sequence ID" value="CAF9922559.1"/>
    <property type="molecule type" value="Genomic_DNA"/>
</dbReference>
<feature type="domain" description="CID" evidence="2">
    <location>
        <begin position="25"/>
        <end position="190"/>
    </location>
</feature>
<evidence type="ECO:0000256" key="1">
    <source>
        <dbReference type="SAM" id="MobiDB-lite"/>
    </source>
</evidence>
<gene>
    <name evidence="3" type="ORF">IMSHALPRED_005702</name>
</gene>
<dbReference type="InterPro" id="IPR008942">
    <property type="entry name" value="ENTH_VHS"/>
</dbReference>
<proteinExistence type="predicted"/>
<dbReference type="InterPro" id="IPR006569">
    <property type="entry name" value="CID_dom"/>
</dbReference>
<feature type="compositionally biased region" description="Gly residues" evidence="1">
    <location>
        <begin position="577"/>
        <end position="588"/>
    </location>
</feature>
<feature type="compositionally biased region" description="Basic and acidic residues" evidence="1">
    <location>
        <begin position="369"/>
        <end position="379"/>
    </location>
</feature>
<evidence type="ECO:0000313" key="3">
    <source>
        <dbReference type="EMBL" id="CAF9922559.1"/>
    </source>
</evidence>
<feature type="compositionally biased region" description="Basic residues" evidence="1">
    <location>
        <begin position="411"/>
        <end position="420"/>
    </location>
</feature>
<feature type="compositionally biased region" description="Polar residues" evidence="1">
    <location>
        <begin position="564"/>
        <end position="573"/>
    </location>
</feature>
<dbReference type="OrthoDB" id="21470at2759"/>
<dbReference type="GO" id="GO:0048471">
    <property type="term" value="C:perinuclear region of cytoplasm"/>
    <property type="evidence" value="ECO:0007669"/>
    <property type="project" value="TreeGrafter"/>
</dbReference>
<accession>A0A8H3FFJ2</accession>
<evidence type="ECO:0000259" key="2">
    <source>
        <dbReference type="PROSITE" id="PS51391"/>
    </source>
</evidence>
<dbReference type="Pfam" id="PF04818">
    <property type="entry name" value="CID"/>
    <property type="match status" value="1"/>
</dbReference>
<dbReference type="GO" id="GO:0006874">
    <property type="term" value="P:intracellular calcium ion homeostasis"/>
    <property type="evidence" value="ECO:0007669"/>
    <property type="project" value="TreeGrafter"/>
</dbReference>
<dbReference type="Proteomes" id="UP000664534">
    <property type="component" value="Unassembled WGS sequence"/>
</dbReference>
<feature type="region of interest" description="Disordered" evidence="1">
    <location>
        <begin position="339"/>
        <end position="588"/>
    </location>
</feature>
<evidence type="ECO:0000313" key="4">
    <source>
        <dbReference type="Proteomes" id="UP000664534"/>
    </source>
</evidence>
<feature type="compositionally biased region" description="Low complexity" evidence="1">
    <location>
        <begin position="380"/>
        <end position="402"/>
    </location>
</feature>
<protein>
    <recommendedName>
        <fullName evidence="2">CID domain-containing protein</fullName>
    </recommendedName>
</protein>
<dbReference type="PROSITE" id="PS51391">
    <property type="entry name" value="CID"/>
    <property type="match status" value="1"/>
</dbReference>
<feature type="compositionally biased region" description="Pro residues" evidence="1">
    <location>
        <begin position="477"/>
        <end position="500"/>
    </location>
</feature>
<reference evidence="3" key="1">
    <citation type="submission" date="2021-03" db="EMBL/GenBank/DDBJ databases">
        <authorList>
            <person name="Tagirdzhanova G."/>
        </authorList>
    </citation>
    <scope>NUCLEOTIDE SEQUENCE</scope>
</reference>
<dbReference type="AlphaFoldDB" id="A0A8H3FFJ2"/>
<dbReference type="Gene3D" id="1.25.40.90">
    <property type="match status" value="1"/>
</dbReference>
<sequence length="588" mass="63482">MASHSLAIAKASLAAGMIRPDPTSVSKPEIARFHTLLEAVLQQCSSANIQLCKEWLLKNILPSAARTVAVGKYLVALSLSFAKTADRDDQKSAGGTVPSGRRRQLHILYLLNDLLHHTKHHLESPSTYSVLSGNVQSSLVDLFGAASTYSLEVYVKHHESITDLLSIWDDKGYYQSPYIQKLRDTVSNASKCDFASTDEDAKVLEDSLSGEKKDAPFVLPPSHGDPLTPFYDLPAANMMPQIMPNAARAINPQLVKALQFTSGPADETLVIAVKDFLKSVESLDAHGFERGDDDMDVDGLGQSIVGDGTSGNVLEGEGYYGWSRDFCEKMKRRDLGLGDIERNTGRFGSIDRSPSSRKRRRYSDSGSSRNRDTSMDKSRSSSLSSNQGSRLRSGQRSSSKSRGFSREQRRYRSLRSRSRSRSPSYSPSQTVSNFQGPPPPVNPHPMQHTQAQGPSPPASVPLPHSSSKGFPRGPGGFPVPPPPPPNYHGPWPPPPPPMPSPDSGNVVAGPAPPTGPKMGLSHGAPAFPGVPHSGFQSQPPQGFGGWSQQQFSHVGGHPQGERGGTQQPFNGNVPSGRGRGYGRGGWSR</sequence>
<organism evidence="3 4">
    <name type="scientific">Imshaugia aleurites</name>
    <dbReference type="NCBI Taxonomy" id="172621"/>
    <lineage>
        <taxon>Eukaryota</taxon>
        <taxon>Fungi</taxon>
        <taxon>Dikarya</taxon>
        <taxon>Ascomycota</taxon>
        <taxon>Pezizomycotina</taxon>
        <taxon>Lecanoromycetes</taxon>
        <taxon>OSLEUM clade</taxon>
        <taxon>Lecanoromycetidae</taxon>
        <taxon>Lecanorales</taxon>
        <taxon>Lecanorineae</taxon>
        <taxon>Parmeliaceae</taxon>
        <taxon>Imshaugia</taxon>
    </lineage>
</organism>
<comment type="caution">
    <text evidence="3">The sequence shown here is derived from an EMBL/GenBank/DDBJ whole genome shotgun (WGS) entry which is preliminary data.</text>
</comment>
<feature type="compositionally biased region" description="Low complexity" evidence="1">
    <location>
        <begin position="533"/>
        <end position="552"/>
    </location>
</feature>
<dbReference type="PANTHER" id="PTHR12323:SF0">
    <property type="entry name" value="CALCIUM HOMEOSTASIS ENDOPLASMIC RETICULUM PROTEIN"/>
    <property type="match status" value="1"/>
</dbReference>
<name>A0A8H3FFJ2_9LECA</name>
<keyword evidence="4" id="KW-1185">Reference proteome</keyword>
<dbReference type="PANTHER" id="PTHR12323">
    <property type="entry name" value="SR-RELATED CTD ASSOCIATED FACTOR 6"/>
    <property type="match status" value="1"/>
</dbReference>